<dbReference type="AlphaFoldDB" id="A0A2H4SC74"/>
<feature type="region of interest" description="Disordered" evidence="1">
    <location>
        <begin position="32"/>
        <end position="66"/>
    </location>
</feature>
<proteinExistence type="predicted"/>
<accession>A0A2H4SC74</accession>
<evidence type="ECO:0000313" key="2">
    <source>
        <dbReference type="EMBL" id="ATY60714.1"/>
    </source>
</evidence>
<feature type="compositionally biased region" description="Polar residues" evidence="1">
    <location>
        <begin position="56"/>
        <end position="66"/>
    </location>
</feature>
<evidence type="ECO:0000313" key="3">
    <source>
        <dbReference type="Proteomes" id="UP000323067"/>
    </source>
</evidence>
<gene>
    <name evidence="2" type="ORF">A9K55_006073</name>
</gene>
<dbReference type="Proteomes" id="UP000323067">
    <property type="component" value="Chromosome vi"/>
</dbReference>
<sequence>MTAQENVHSEQGPVLGEGPLTYVRTVGRAPHISAGQLGPRAASGGAKTMPGLEPPHSTTIHEQNTT</sequence>
<dbReference type="EMBL" id="CP023323">
    <property type="protein sequence ID" value="ATY60714.1"/>
    <property type="molecule type" value="Genomic_DNA"/>
</dbReference>
<reference evidence="2 3" key="1">
    <citation type="journal article" date="2017" name="BMC Genomics">
        <title>Chromosome level assembly and secondary metabolite potential of the parasitic fungus Cordyceps militaris.</title>
        <authorList>
            <person name="Kramer G.J."/>
            <person name="Nodwell J.R."/>
        </authorList>
    </citation>
    <scope>NUCLEOTIDE SEQUENCE [LARGE SCALE GENOMIC DNA]</scope>
    <source>
        <strain evidence="2 3">ATCC 34164</strain>
    </source>
</reference>
<dbReference type="VEuPathDB" id="FungiDB:A9K55_006073"/>
<evidence type="ECO:0000256" key="1">
    <source>
        <dbReference type="SAM" id="MobiDB-lite"/>
    </source>
</evidence>
<protein>
    <submittedName>
        <fullName evidence="2">Uncharacterized protein</fullName>
    </submittedName>
</protein>
<organism evidence="2 3">
    <name type="scientific">Cordyceps militaris</name>
    <name type="common">Caterpillar fungus</name>
    <name type="synonym">Clavaria militaris</name>
    <dbReference type="NCBI Taxonomy" id="73501"/>
    <lineage>
        <taxon>Eukaryota</taxon>
        <taxon>Fungi</taxon>
        <taxon>Dikarya</taxon>
        <taxon>Ascomycota</taxon>
        <taxon>Pezizomycotina</taxon>
        <taxon>Sordariomycetes</taxon>
        <taxon>Hypocreomycetidae</taxon>
        <taxon>Hypocreales</taxon>
        <taxon>Cordycipitaceae</taxon>
        <taxon>Cordyceps</taxon>
    </lineage>
</organism>
<name>A0A2H4SC74_CORMI</name>